<dbReference type="EMBL" id="CP045562">
    <property type="protein sequence ID" value="QFX93153.1"/>
    <property type="molecule type" value="Genomic_DNA"/>
</dbReference>
<keyword evidence="1" id="KW-1133">Transmembrane helix</keyword>
<accession>A0AAE6P2K0</accession>
<reference evidence="2 3" key="1">
    <citation type="submission" date="2019-10" db="EMBL/GenBank/DDBJ databases">
        <title>Genome sequencing of Lactobacillus fructivorans.</title>
        <authorList>
            <person name="Kim K."/>
        </authorList>
    </citation>
    <scope>NUCLEOTIDE SEQUENCE [LARGE SCALE GENOMIC DNA]</scope>
    <source>
        <strain evidence="2 3">LF543</strain>
    </source>
</reference>
<keyword evidence="1" id="KW-0472">Membrane</keyword>
<dbReference type="KEGG" id="lfv:LF543_06220"/>
<evidence type="ECO:0000256" key="1">
    <source>
        <dbReference type="SAM" id="Phobius"/>
    </source>
</evidence>
<feature type="transmembrane region" description="Helical" evidence="1">
    <location>
        <begin position="97"/>
        <end position="120"/>
    </location>
</feature>
<sequence length="139" mass="15855">MKRKKTLTWALISLVLFWIVNVIMTLPVMRLTVRVSVNGLIRTSAIAAIMYLIPMILVAFRSRLGYYLLAAVQVIYTIGLIAAIIAMITISHTGWPLKIAVIVLVIVAIMVNVYWFTIAYQVRKATTKERVAHYMKFRK</sequence>
<evidence type="ECO:0000313" key="3">
    <source>
        <dbReference type="Proteomes" id="UP000327194"/>
    </source>
</evidence>
<feature type="transmembrane region" description="Helical" evidence="1">
    <location>
        <begin position="7"/>
        <end position="28"/>
    </location>
</feature>
<dbReference type="Proteomes" id="UP000327194">
    <property type="component" value="Chromosome"/>
</dbReference>
<gene>
    <name evidence="2" type="ORF">LF543_06220</name>
</gene>
<name>A0AAE6P2K0_9LACO</name>
<dbReference type="RefSeq" id="WP_010022978.1">
    <property type="nucleotide sequence ID" value="NZ_AZDS01000004.1"/>
</dbReference>
<feature type="transmembrane region" description="Helical" evidence="1">
    <location>
        <begin position="40"/>
        <end position="60"/>
    </location>
</feature>
<proteinExistence type="predicted"/>
<organism evidence="2 3">
    <name type="scientific">Fructilactobacillus fructivorans</name>
    <dbReference type="NCBI Taxonomy" id="1614"/>
    <lineage>
        <taxon>Bacteria</taxon>
        <taxon>Bacillati</taxon>
        <taxon>Bacillota</taxon>
        <taxon>Bacilli</taxon>
        <taxon>Lactobacillales</taxon>
        <taxon>Lactobacillaceae</taxon>
        <taxon>Fructilactobacillus</taxon>
    </lineage>
</organism>
<keyword evidence="1" id="KW-0812">Transmembrane</keyword>
<dbReference type="AlphaFoldDB" id="A0AAE6P2K0"/>
<evidence type="ECO:0000313" key="2">
    <source>
        <dbReference type="EMBL" id="QFX93153.1"/>
    </source>
</evidence>
<protein>
    <submittedName>
        <fullName evidence="2">Uncharacterized protein</fullName>
    </submittedName>
</protein>
<feature type="transmembrane region" description="Helical" evidence="1">
    <location>
        <begin position="67"/>
        <end position="91"/>
    </location>
</feature>